<dbReference type="OrthoDB" id="3639104at2759"/>
<sequence>MEAQDHPLLTQQEDKLRTSEDSDDLSDGAPDVRGLRSSNERKLWPWLVVSTVTSAVVFGFLGALACAALRDIQPYFEADCGNNVSQAIAKGCHYDVQTTAWVPEACRDDPKTTAEYKKWLWDPARKPTPFPYFADQAGQVWLQNEEVMSKFEGLIWTTWEEHLTHCAFMPRRFMRTWSTGRRIDNKIGTSEHASHCTDMLVDVVKNGMHNGSDITTRFHVDFVGCPGKPLNGEQGLYD</sequence>
<keyword evidence="4" id="KW-1185">Reference proteome</keyword>
<keyword evidence="2" id="KW-0472">Membrane</keyword>
<dbReference type="OMA" id="LLSHNWV"/>
<dbReference type="InterPro" id="IPR053008">
    <property type="entry name" value="Phomopsin_biosynth_assoc"/>
</dbReference>
<accession>A0A9Q8P4T4</accession>
<dbReference type="PANTHER" id="PTHR35896:SF3">
    <property type="entry name" value="MAJOR FACILITATOR SUPERFAMILY TRANSPORTER"/>
    <property type="match status" value="1"/>
</dbReference>
<dbReference type="EMBL" id="CP090164">
    <property type="protein sequence ID" value="UJO13199.1"/>
    <property type="molecule type" value="Genomic_DNA"/>
</dbReference>
<dbReference type="Proteomes" id="UP000756132">
    <property type="component" value="Chromosome 2"/>
</dbReference>
<proteinExistence type="predicted"/>
<organism evidence="3 4">
    <name type="scientific">Passalora fulva</name>
    <name type="common">Tomato leaf mold</name>
    <name type="synonym">Cladosporium fulvum</name>
    <dbReference type="NCBI Taxonomy" id="5499"/>
    <lineage>
        <taxon>Eukaryota</taxon>
        <taxon>Fungi</taxon>
        <taxon>Dikarya</taxon>
        <taxon>Ascomycota</taxon>
        <taxon>Pezizomycotina</taxon>
        <taxon>Dothideomycetes</taxon>
        <taxon>Dothideomycetidae</taxon>
        <taxon>Mycosphaerellales</taxon>
        <taxon>Mycosphaerellaceae</taxon>
        <taxon>Fulvia</taxon>
    </lineage>
</organism>
<evidence type="ECO:0000256" key="1">
    <source>
        <dbReference type="SAM" id="MobiDB-lite"/>
    </source>
</evidence>
<reference evidence="3" key="1">
    <citation type="submission" date="2021-12" db="EMBL/GenBank/DDBJ databases">
        <authorList>
            <person name="Zaccaron A."/>
            <person name="Stergiopoulos I."/>
        </authorList>
    </citation>
    <scope>NUCLEOTIDE SEQUENCE</scope>
    <source>
        <strain evidence="3">Race5_Kim</strain>
    </source>
</reference>
<dbReference type="GeneID" id="71983540"/>
<dbReference type="PANTHER" id="PTHR35896">
    <property type="entry name" value="IG-LIKE DOMAIN-CONTAINING PROTEIN"/>
    <property type="match status" value="1"/>
</dbReference>
<evidence type="ECO:0000313" key="4">
    <source>
        <dbReference type="Proteomes" id="UP000756132"/>
    </source>
</evidence>
<gene>
    <name evidence="3" type="ORF">CLAFUR5_03662</name>
</gene>
<dbReference type="AlphaFoldDB" id="A0A9Q8P4T4"/>
<protein>
    <submittedName>
        <fullName evidence="3">Uncharacterized protein</fullName>
    </submittedName>
</protein>
<feature type="transmembrane region" description="Helical" evidence="2">
    <location>
        <begin position="43"/>
        <end position="65"/>
    </location>
</feature>
<feature type="region of interest" description="Disordered" evidence="1">
    <location>
        <begin position="1"/>
        <end position="33"/>
    </location>
</feature>
<reference evidence="3" key="2">
    <citation type="journal article" date="2022" name="Microb. Genom.">
        <title>A chromosome-scale genome assembly of the tomato pathogen Cladosporium fulvum reveals a compartmentalized genome architecture and the presence of a dispensable chromosome.</title>
        <authorList>
            <person name="Zaccaron A.Z."/>
            <person name="Chen L.H."/>
            <person name="Samaras A."/>
            <person name="Stergiopoulos I."/>
        </authorList>
    </citation>
    <scope>NUCLEOTIDE SEQUENCE</scope>
    <source>
        <strain evidence="3">Race5_Kim</strain>
    </source>
</reference>
<evidence type="ECO:0000313" key="3">
    <source>
        <dbReference type="EMBL" id="UJO13199.1"/>
    </source>
</evidence>
<keyword evidence="2" id="KW-1133">Transmembrane helix</keyword>
<dbReference type="RefSeq" id="XP_047757565.1">
    <property type="nucleotide sequence ID" value="XM_047902810.1"/>
</dbReference>
<name>A0A9Q8P4T4_PASFU</name>
<keyword evidence="2" id="KW-0812">Transmembrane</keyword>
<evidence type="ECO:0000256" key="2">
    <source>
        <dbReference type="SAM" id="Phobius"/>
    </source>
</evidence>
<dbReference type="KEGG" id="ffu:CLAFUR5_03662"/>